<dbReference type="EMBL" id="GL377306">
    <property type="protein sequence ID" value="EFI97329.1"/>
    <property type="molecule type" value="Genomic_DNA"/>
</dbReference>
<gene>
    <name evidence="3" type="ORF">SCHCODRAFT_109068</name>
</gene>
<feature type="non-terminal residue" evidence="3">
    <location>
        <position position="1012"/>
    </location>
</feature>
<dbReference type="Pfam" id="PF20736">
    <property type="entry name" value="Glyco_hydro127M"/>
    <property type="match status" value="1"/>
</dbReference>
<organism evidence="4">
    <name type="scientific">Schizophyllum commune (strain H4-8 / FGSC 9210)</name>
    <name type="common">Split gill fungus</name>
    <dbReference type="NCBI Taxonomy" id="578458"/>
    <lineage>
        <taxon>Eukaryota</taxon>
        <taxon>Fungi</taxon>
        <taxon>Dikarya</taxon>
        <taxon>Basidiomycota</taxon>
        <taxon>Agaricomycotina</taxon>
        <taxon>Agaricomycetes</taxon>
        <taxon>Agaricomycetidae</taxon>
        <taxon>Agaricales</taxon>
        <taxon>Schizophyllaceae</taxon>
        <taxon>Schizophyllum</taxon>
    </lineage>
</organism>
<dbReference type="PANTHER" id="PTHR31151">
    <property type="entry name" value="PROLINE-TRNA LIGASE (DUF1680)"/>
    <property type="match status" value="1"/>
</dbReference>
<dbReference type="GO" id="GO:0005975">
    <property type="term" value="P:carbohydrate metabolic process"/>
    <property type="evidence" value="ECO:0007669"/>
    <property type="project" value="InterPro"/>
</dbReference>
<feature type="domain" description="Non-reducing end beta-L-arabinofuranosidase-like GH127 middle" evidence="2">
    <location>
        <begin position="441"/>
        <end position="512"/>
    </location>
</feature>
<dbReference type="Proteomes" id="UP000007431">
    <property type="component" value="Unassembled WGS sequence"/>
</dbReference>
<dbReference type="OMA" id="WERGPYW"/>
<dbReference type="VEuPathDB" id="FungiDB:SCHCODRAFT_02501673"/>
<accession>D8Q515</accession>
<dbReference type="InterPro" id="IPR049046">
    <property type="entry name" value="Beta-AFase-like_GH127_middle"/>
</dbReference>
<dbReference type="InParanoid" id="D8Q515"/>
<keyword evidence="4" id="KW-1185">Reference proteome</keyword>
<dbReference type="HOGENOM" id="CLU_297564_0_0_1"/>
<dbReference type="eggNOG" id="KOG1269">
    <property type="taxonomic scope" value="Eukaryota"/>
</dbReference>
<protein>
    <recommendedName>
        <fullName evidence="2">Non-reducing end beta-L-arabinofuranosidase-like GH127 middle domain-containing protein</fullName>
    </recommendedName>
</protein>
<proteinExistence type="predicted"/>
<dbReference type="AlphaFoldDB" id="D8Q515"/>
<feature type="chain" id="PRO_5003120543" description="Non-reducing end beta-L-arabinofuranosidase-like GH127 middle domain-containing protein" evidence="1">
    <location>
        <begin position="20"/>
        <end position="1012"/>
    </location>
</feature>
<dbReference type="SUPFAM" id="SSF53335">
    <property type="entry name" value="S-adenosyl-L-methionine-dependent methyltransferases"/>
    <property type="match status" value="1"/>
</dbReference>
<dbReference type="InterPro" id="IPR029063">
    <property type="entry name" value="SAM-dependent_MTases_sf"/>
</dbReference>
<dbReference type="CDD" id="cd02440">
    <property type="entry name" value="AdoMet_MTases"/>
    <property type="match status" value="1"/>
</dbReference>
<evidence type="ECO:0000259" key="2">
    <source>
        <dbReference type="Pfam" id="PF20736"/>
    </source>
</evidence>
<evidence type="ECO:0000313" key="4">
    <source>
        <dbReference type="Proteomes" id="UP000007431"/>
    </source>
</evidence>
<keyword evidence="1" id="KW-0732">Signal</keyword>
<dbReference type="PANTHER" id="PTHR31151:SF0">
    <property type="entry name" value="PROLINE-TRNA LIGASE (DUF1680)"/>
    <property type="match status" value="1"/>
</dbReference>
<dbReference type="Pfam" id="PF13489">
    <property type="entry name" value="Methyltransf_23"/>
    <property type="match status" value="1"/>
</dbReference>
<dbReference type="SUPFAM" id="SSF48208">
    <property type="entry name" value="Six-hairpin glycosidases"/>
    <property type="match status" value="1"/>
</dbReference>
<name>D8Q515_SCHCM</name>
<sequence>MGVFGRLVALSVLGLPSLAASLAPLQYKTIPLGSVKPKGWIYDQVRTSLPPTIRDLTALQLIVQMNGLAGHEHEFYDLVSDSDWIGGDSFYSVLEEGESGSYWFDGLVPSAVLTENEPIKEKTLEFLNYVLDHQDDSGWLGPEVNTTKPRYLWGRYPFFFGAIQLLEVDPSLTDRVVTAMHKFVVLAHEMLVNGEGVDKWAATRWEDFVVVLQWLYDNHPRGQEELLIDTMKYLKWTGIPWEQVFTEELFPKSAVENLTNPFEELAWHGVNMAEGLKALGMTYRFTHNTSDLDAASMAWELVFKYHGRPSGIFAADEMLAGLEANRGTELCLVVETMLSGTFLYTVSGDPKYADRVERITYNALPATLTGDMWGRQYLQQQNQISAMNMTPNPFPSDGPESNIFGLEPNYPCCTVAFPKGWPKFVANAFMVAPDLSSLVNVYLGPFETSTVLAGDNHVTATVDTQYPFSDGLTTTIIADKPFTYKVRIPSWVEGGTIAVNGAPAKPVSPVNGLQSVEIGGGKTVLVLDLPAPITVEQRPHSAIALQRGPLHYAYDIPRTERVLAVDPHEHRAVDLQMEPASEWAWAIDPSTAVFRNEGTGSALPSPIFDFGRPPVTLQVQACPIDWPLAGDIFAAAPPENASCTGPERTISLSPYGATKLRVSEFPTFKSSLAADVEGEGWKNVLVAQQPFRLAIATIYTLEGYISSKWSLLSGHLIALYSELRQICDMQKQDGTDESDSSCSKQSGDTIQLSMALYEQHRVQQCLRRIMDKAVWEPDDTAEFDCMHYDGDYALDRAVDRLALPSGAHILDIGAGYGSTGRYLHTEHGLRVTGLELQKDIHDVAALINARQTMPADAIRAVQGDILDDATLARLDDQYDGAVSFLTILHIPDRAPLFARLAALVRPGGRVYIEDYVRGRELTEDESRRLAKIVACPYLPDRSTYRKQVRAAGFRVLCNEDVSATWKRFTRARAETYARRTDAVPSMVTFYDTVAELFTNGAVEGMCLTLERR</sequence>
<dbReference type="Gene3D" id="3.40.50.150">
    <property type="entry name" value="Vaccinia Virus protein VP39"/>
    <property type="match status" value="1"/>
</dbReference>
<dbReference type="InterPro" id="IPR008928">
    <property type="entry name" value="6-hairpin_glycosidase_sf"/>
</dbReference>
<reference evidence="3 4" key="1">
    <citation type="journal article" date="2010" name="Nat. Biotechnol.">
        <title>Genome sequence of the model mushroom Schizophyllum commune.</title>
        <authorList>
            <person name="Ohm R.A."/>
            <person name="de Jong J.F."/>
            <person name="Lugones L.G."/>
            <person name="Aerts A."/>
            <person name="Kothe E."/>
            <person name="Stajich J.E."/>
            <person name="de Vries R.P."/>
            <person name="Record E."/>
            <person name="Levasseur A."/>
            <person name="Baker S.E."/>
            <person name="Bartholomew K.A."/>
            <person name="Coutinho P.M."/>
            <person name="Erdmann S."/>
            <person name="Fowler T.J."/>
            <person name="Gathman A.C."/>
            <person name="Lombard V."/>
            <person name="Henrissat B."/>
            <person name="Knabe N."/>
            <person name="Kuees U."/>
            <person name="Lilly W.W."/>
            <person name="Lindquist E."/>
            <person name="Lucas S."/>
            <person name="Magnuson J.K."/>
            <person name="Piumi F."/>
            <person name="Raudaskoski M."/>
            <person name="Salamov A."/>
            <person name="Schmutz J."/>
            <person name="Schwarze F.W.M.R."/>
            <person name="vanKuyk P.A."/>
            <person name="Horton J.S."/>
            <person name="Grigoriev I.V."/>
            <person name="Woesten H.A.B."/>
        </authorList>
    </citation>
    <scope>NUCLEOTIDE SEQUENCE [LARGE SCALE GENOMIC DNA]</scope>
    <source>
        <strain evidence="4">H4-8 / FGSC 9210</strain>
    </source>
</reference>
<evidence type="ECO:0000313" key="3">
    <source>
        <dbReference type="EMBL" id="EFI97329.1"/>
    </source>
</evidence>
<feature type="signal peptide" evidence="1">
    <location>
        <begin position="1"/>
        <end position="19"/>
    </location>
</feature>
<evidence type="ECO:0000256" key="1">
    <source>
        <dbReference type="SAM" id="SignalP"/>
    </source>
</evidence>